<feature type="transmembrane region" description="Helical" evidence="1">
    <location>
        <begin position="12"/>
        <end position="35"/>
    </location>
</feature>
<keyword evidence="1" id="KW-0812">Transmembrane</keyword>
<keyword evidence="1" id="KW-0472">Membrane</keyword>
<keyword evidence="1" id="KW-1133">Transmembrane helix</keyword>
<dbReference type="Gene3D" id="3.60.21.10">
    <property type="match status" value="1"/>
</dbReference>
<sequence length="360" mass="40224">MARAISRCQWFGIVAIVCLNIVLWILFLTEVPALVTASKEAKHGRLGCANGQCPFTSYGKHRPKLGHLTLTASMPEQYIPTVHNNRRLLVIGDIHGMNTELGNLLNLAEYNPSNDHVITLGDMVNKGPDSRGVLSRLMSMNASAVRGNHEDRLLIALKEYRGRAASTHKDEVVGFRKRDKKILKAAKTLLPEQVTWLSNLPVILKAAPLNLYFVHGGLVPGVKLEKQDPWAVMNMRTLIYPQDELKRRTETSNAELDDDDVEEAQKVIPVPIDDHSGERWTKAWNRYQKSHVKEGHRRTVMYGHDAKMGFTETRYTVGLDSGCAAGGDLTALIVKAKGRKGFTYDKIQVPCKVARKRKGT</sequence>
<dbReference type="GO" id="GO:0016791">
    <property type="term" value="F:phosphatase activity"/>
    <property type="evidence" value="ECO:0007669"/>
    <property type="project" value="TreeGrafter"/>
</dbReference>
<dbReference type="InterPro" id="IPR050126">
    <property type="entry name" value="Ap4A_hydrolase"/>
</dbReference>
<dbReference type="PANTHER" id="PTHR42850:SF4">
    <property type="entry name" value="ZINC-DEPENDENT ENDOPOLYPHOSPHATASE"/>
    <property type="match status" value="1"/>
</dbReference>
<dbReference type="RefSeq" id="XP_018144183.1">
    <property type="nucleotide sequence ID" value="XM_018287234.1"/>
</dbReference>
<name>A0A179FNA3_METCM</name>
<dbReference type="Proteomes" id="UP000078397">
    <property type="component" value="Unassembled WGS sequence"/>
</dbReference>
<dbReference type="OrthoDB" id="10267127at2759"/>
<dbReference type="STRING" id="1380566.A0A179FNA3"/>
<reference evidence="3 4" key="1">
    <citation type="journal article" date="2016" name="PLoS Pathog.">
        <title>Biosynthesis of antibiotic leucinostatins in bio-control fungus Purpureocillium lilacinum and their inhibition on phytophthora revealed by genome mining.</title>
        <authorList>
            <person name="Wang G."/>
            <person name="Liu Z."/>
            <person name="Lin R."/>
            <person name="Li E."/>
            <person name="Mao Z."/>
            <person name="Ling J."/>
            <person name="Yang Y."/>
            <person name="Yin W.B."/>
            <person name="Xie B."/>
        </authorList>
    </citation>
    <scope>NUCLEOTIDE SEQUENCE [LARGE SCALE GENOMIC DNA]</scope>
    <source>
        <strain evidence="3">170</strain>
    </source>
</reference>
<dbReference type="Pfam" id="PF00149">
    <property type="entry name" value="Metallophos"/>
    <property type="match status" value="1"/>
</dbReference>
<dbReference type="CDD" id="cd00144">
    <property type="entry name" value="MPP_PPP_family"/>
    <property type="match status" value="1"/>
</dbReference>
<dbReference type="AlphaFoldDB" id="A0A179FNA3"/>
<organism evidence="3 4">
    <name type="scientific">Pochonia chlamydosporia 170</name>
    <dbReference type="NCBI Taxonomy" id="1380566"/>
    <lineage>
        <taxon>Eukaryota</taxon>
        <taxon>Fungi</taxon>
        <taxon>Dikarya</taxon>
        <taxon>Ascomycota</taxon>
        <taxon>Pezizomycotina</taxon>
        <taxon>Sordariomycetes</taxon>
        <taxon>Hypocreomycetidae</taxon>
        <taxon>Hypocreales</taxon>
        <taxon>Clavicipitaceae</taxon>
        <taxon>Pochonia</taxon>
    </lineage>
</organism>
<evidence type="ECO:0000313" key="3">
    <source>
        <dbReference type="EMBL" id="OAQ67096.1"/>
    </source>
</evidence>
<keyword evidence="4" id="KW-1185">Reference proteome</keyword>
<evidence type="ECO:0000313" key="4">
    <source>
        <dbReference type="Proteomes" id="UP000078397"/>
    </source>
</evidence>
<feature type="domain" description="Calcineurin-like phosphoesterase" evidence="2">
    <location>
        <begin position="87"/>
        <end position="306"/>
    </location>
</feature>
<dbReference type="GO" id="GO:0006798">
    <property type="term" value="P:polyphosphate catabolic process"/>
    <property type="evidence" value="ECO:0007669"/>
    <property type="project" value="TreeGrafter"/>
</dbReference>
<dbReference type="InterPro" id="IPR029052">
    <property type="entry name" value="Metallo-depent_PP-like"/>
</dbReference>
<dbReference type="InterPro" id="IPR004843">
    <property type="entry name" value="Calcineurin-like_PHP"/>
</dbReference>
<accession>A0A179FNA3</accession>
<dbReference type="SUPFAM" id="SSF56300">
    <property type="entry name" value="Metallo-dependent phosphatases"/>
    <property type="match status" value="1"/>
</dbReference>
<gene>
    <name evidence="3" type="ORF">VFPPC_08547</name>
</gene>
<dbReference type="GeneID" id="28851228"/>
<proteinExistence type="predicted"/>
<dbReference type="GO" id="GO:0005737">
    <property type="term" value="C:cytoplasm"/>
    <property type="evidence" value="ECO:0007669"/>
    <property type="project" value="TreeGrafter"/>
</dbReference>
<protein>
    <submittedName>
        <fullName evidence="3">Ser/Thr protein phosphatase family</fullName>
    </submittedName>
</protein>
<evidence type="ECO:0000256" key="1">
    <source>
        <dbReference type="SAM" id="Phobius"/>
    </source>
</evidence>
<dbReference type="PANTHER" id="PTHR42850">
    <property type="entry name" value="METALLOPHOSPHOESTERASE"/>
    <property type="match status" value="1"/>
</dbReference>
<dbReference type="KEGG" id="pchm:VFPPC_08547"/>
<dbReference type="EMBL" id="LSBJ02000004">
    <property type="protein sequence ID" value="OAQ67096.1"/>
    <property type="molecule type" value="Genomic_DNA"/>
</dbReference>
<comment type="caution">
    <text evidence="3">The sequence shown here is derived from an EMBL/GenBank/DDBJ whole genome shotgun (WGS) entry which is preliminary data.</text>
</comment>
<dbReference type="GO" id="GO:0000298">
    <property type="term" value="F:endopolyphosphatase activity"/>
    <property type="evidence" value="ECO:0007669"/>
    <property type="project" value="TreeGrafter"/>
</dbReference>
<evidence type="ECO:0000259" key="2">
    <source>
        <dbReference type="Pfam" id="PF00149"/>
    </source>
</evidence>